<feature type="transmembrane region" description="Helical" evidence="6">
    <location>
        <begin position="57"/>
        <end position="81"/>
    </location>
</feature>
<dbReference type="GO" id="GO:0005886">
    <property type="term" value="C:plasma membrane"/>
    <property type="evidence" value="ECO:0007669"/>
    <property type="project" value="UniProtKB-SubCell"/>
</dbReference>
<comment type="subcellular location">
    <subcellularLocation>
        <location evidence="1">Cell membrane</location>
        <topology evidence="1">Multi-pass membrane protein</topology>
    </subcellularLocation>
</comment>
<reference evidence="7 8" key="1">
    <citation type="submission" date="2011-11" db="EMBL/GenBank/DDBJ databases">
        <title>The Genome Sequence of Dialister succinatiphilus YIT 11850.</title>
        <authorList>
            <consortium name="The Broad Institute Genome Sequencing Platform"/>
            <person name="Earl A."/>
            <person name="Ward D."/>
            <person name="Feldgarden M."/>
            <person name="Gevers D."/>
            <person name="Morotomi M."/>
            <person name="Young S.K."/>
            <person name="Zeng Q."/>
            <person name="Gargeya S."/>
            <person name="Fitzgerald M."/>
            <person name="Haas B."/>
            <person name="Abouelleil A."/>
            <person name="Alvarado L."/>
            <person name="Arachchi H.M."/>
            <person name="Berlin A."/>
            <person name="Brown A."/>
            <person name="Chapman S.B."/>
            <person name="Dunbar C."/>
            <person name="Gearin G."/>
            <person name="Goldberg J."/>
            <person name="Griggs A."/>
            <person name="Gujja S."/>
            <person name="Heiman D."/>
            <person name="Howarth C."/>
            <person name="Lui A."/>
            <person name="MacDonald P.J.P."/>
            <person name="Montmayeur A."/>
            <person name="Murphy C."/>
            <person name="Neiman D."/>
            <person name="Pearson M."/>
            <person name="Priest M."/>
            <person name="Roberts A."/>
            <person name="Saif S."/>
            <person name="Shea T."/>
            <person name="Sisk P."/>
            <person name="Stolte C."/>
            <person name="Sykes S."/>
            <person name="Wortman J."/>
            <person name="Nusbaum C."/>
            <person name="Birren B."/>
        </authorList>
    </citation>
    <scope>NUCLEOTIDE SEQUENCE [LARGE SCALE GENOMIC DNA]</scope>
    <source>
        <strain evidence="7 8">YIT 11850</strain>
    </source>
</reference>
<evidence type="ECO:0000313" key="7">
    <source>
        <dbReference type="EMBL" id="EHO63966.1"/>
    </source>
</evidence>
<dbReference type="EMBL" id="ADLT01000001">
    <property type="protein sequence ID" value="EHO63966.1"/>
    <property type="molecule type" value="Genomic_DNA"/>
</dbReference>
<evidence type="ECO:0000256" key="1">
    <source>
        <dbReference type="ARBA" id="ARBA00004651"/>
    </source>
</evidence>
<dbReference type="GO" id="GO:0015658">
    <property type="term" value="F:branched-chain amino acid transmembrane transporter activity"/>
    <property type="evidence" value="ECO:0007669"/>
    <property type="project" value="InterPro"/>
</dbReference>
<proteinExistence type="predicted"/>
<sequence length="320" mass="34473">MDEILNGYFLQVFTFVCINIILALTVYMTVCTGILSLGNAGFMSLGAYTSAIVTTQYGVPMPVGIVLGGLFATLIALIIGLPTIRLRGLYLAIATMGFGEVVRVIALNLDITHGALGFSGIPSMASVLSDYASDMGLLDALEIDSQTGGQLLMNIVLLIIVVAVVTFWYRLEHSRIGRAWAAVKADEYAASLTGINVVEYKMMAFLFSAFFAGVAGALYAHATFFISPTDFSWNKVVDILVYTVFGGSNVLWGSVLGATVLTIVPESLRAMAEYRDIIYGLMLVALMAFRPDGILSYDAVKWISRKFSKKQKASAEGGNQ</sequence>
<gene>
    <name evidence="7" type="ORF">HMPREF9453_00023</name>
</gene>
<evidence type="ECO:0008006" key="9">
    <source>
        <dbReference type="Google" id="ProtNLM"/>
    </source>
</evidence>
<feature type="transmembrane region" description="Helical" evidence="6">
    <location>
        <begin position="12"/>
        <end position="37"/>
    </location>
</feature>
<dbReference type="eggNOG" id="COG4177">
    <property type="taxonomic scope" value="Bacteria"/>
</dbReference>
<name>H1CXD5_9FIRM</name>
<feature type="transmembrane region" description="Helical" evidence="6">
    <location>
        <begin position="88"/>
        <end position="109"/>
    </location>
</feature>
<feature type="transmembrane region" description="Helical" evidence="6">
    <location>
        <begin position="277"/>
        <end position="297"/>
    </location>
</feature>
<dbReference type="CDD" id="cd06581">
    <property type="entry name" value="TM_PBP1_LivM_like"/>
    <property type="match status" value="1"/>
</dbReference>
<keyword evidence="2" id="KW-1003">Cell membrane</keyword>
<dbReference type="STRING" id="742743.HMPREF9453_00023"/>
<dbReference type="PANTHER" id="PTHR30482">
    <property type="entry name" value="HIGH-AFFINITY BRANCHED-CHAIN AMINO ACID TRANSPORT SYSTEM PERMEASE"/>
    <property type="match status" value="1"/>
</dbReference>
<comment type="caution">
    <text evidence="7">The sequence shown here is derived from an EMBL/GenBank/DDBJ whole genome shotgun (WGS) entry which is preliminary data.</text>
</comment>
<evidence type="ECO:0000256" key="2">
    <source>
        <dbReference type="ARBA" id="ARBA00022475"/>
    </source>
</evidence>
<protein>
    <recommendedName>
        <fullName evidence="9">Branched-chain amino acid ABC transporter permease</fullName>
    </recommendedName>
</protein>
<evidence type="ECO:0000256" key="4">
    <source>
        <dbReference type="ARBA" id="ARBA00022989"/>
    </source>
</evidence>
<dbReference type="PATRIC" id="fig|742743.3.peg.25"/>
<evidence type="ECO:0000256" key="5">
    <source>
        <dbReference type="ARBA" id="ARBA00023136"/>
    </source>
</evidence>
<dbReference type="Proteomes" id="UP000003277">
    <property type="component" value="Unassembled WGS sequence"/>
</dbReference>
<dbReference type="InterPro" id="IPR043428">
    <property type="entry name" value="LivM-like"/>
</dbReference>
<evidence type="ECO:0000256" key="3">
    <source>
        <dbReference type="ARBA" id="ARBA00022692"/>
    </source>
</evidence>
<dbReference type="Pfam" id="PF02653">
    <property type="entry name" value="BPD_transp_2"/>
    <property type="match status" value="1"/>
</dbReference>
<evidence type="ECO:0000313" key="8">
    <source>
        <dbReference type="Proteomes" id="UP000003277"/>
    </source>
</evidence>
<keyword evidence="8" id="KW-1185">Reference proteome</keyword>
<dbReference type="PANTHER" id="PTHR30482:SF10">
    <property type="entry name" value="HIGH-AFFINITY BRANCHED-CHAIN AMINO ACID TRANSPORT PROTEIN BRAE"/>
    <property type="match status" value="1"/>
</dbReference>
<dbReference type="OrthoDB" id="9789927at2"/>
<feature type="transmembrane region" description="Helical" evidence="6">
    <location>
        <begin position="204"/>
        <end position="227"/>
    </location>
</feature>
<accession>H1CXD5</accession>
<keyword evidence="5 6" id="KW-0472">Membrane</keyword>
<dbReference type="HOGENOM" id="CLU_031365_1_2_9"/>
<keyword evidence="4 6" id="KW-1133">Transmembrane helix</keyword>
<dbReference type="GeneID" id="98911802"/>
<keyword evidence="3 6" id="KW-0812">Transmembrane</keyword>
<feature type="transmembrane region" description="Helical" evidence="6">
    <location>
        <begin position="239"/>
        <end position="265"/>
    </location>
</feature>
<dbReference type="RefSeq" id="WP_008858530.1">
    <property type="nucleotide sequence ID" value="NZ_JH591187.1"/>
</dbReference>
<evidence type="ECO:0000256" key="6">
    <source>
        <dbReference type="SAM" id="Phobius"/>
    </source>
</evidence>
<organism evidence="7 8">
    <name type="scientific">Dialister succinatiphilus YIT 11850</name>
    <dbReference type="NCBI Taxonomy" id="742743"/>
    <lineage>
        <taxon>Bacteria</taxon>
        <taxon>Bacillati</taxon>
        <taxon>Bacillota</taxon>
        <taxon>Negativicutes</taxon>
        <taxon>Veillonellales</taxon>
        <taxon>Veillonellaceae</taxon>
        <taxon>Dialister</taxon>
    </lineage>
</organism>
<dbReference type="AlphaFoldDB" id="H1CXD5"/>
<dbReference type="InterPro" id="IPR001851">
    <property type="entry name" value="ABC_transp_permease"/>
</dbReference>
<feature type="transmembrane region" description="Helical" evidence="6">
    <location>
        <begin position="151"/>
        <end position="169"/>
    </location>
</feature>